<dbReference type="GO" id="GO:0032933">
    <property type="term" value="P:SREBP signaling pathway"/>
    <property type="evidence" value="ECO:0007669"/>
    <property type="project" value="InterPro"/>
</dbReference>
<evidence type="ECO:0000313" key="3">
    <source>
        <dbReference type="EMBL" id="RPA81398.1"/>
    </source>
</evidence>
<feature type="compositionally biased region" description="Pro residues" evidence="1">
    <location>
        <begin position="75"/>
        <end position="85"/>
    </location>
</feature>
<dbReference type="OrthoDB" id="5428737at2759"/>
<evidence type="ECO:0000259" key="2">
    <source>
        <dbReference type="Pfam" id="PF08508"/>
    </source>
</evidence>
<gene>
    <name evidence="3" type="ORF">BJ508DRAFT_414826</name>
</gene>
<accession>A0A3N4I9P8</accession>
<reference evidence="3 4" key="1">
    <citation type="journal article" date="2018" name="Nat. Ecol. Evol.">
        <title>Pezizomycetes genomes reveal the molecular basis of ectomycorrhizal truffle lifestyle.</title>
        <authorList>
            <person name="Murat C."/>
            <person name="Payen T."/>
            <person name="Noel B."/>
            <person name="Kuo A."/>
            <person name="Morin E."/>
            <person name="Chen J."/>
            <person name="Kohler A."/>
            <person name="Krizsan K."/>
            <person name="Balestrini R."/>
            <person name="Da Silva C."/>
            <person name="Montanini B."/>
            <person name="Hainaut M."/>
            <person name="Levati E."/>
            <person name="Barry K.W."/>
            <person name="Belfiori B."/>
            <person name="Cichocki N."/>
            <person name="Clum A."/>
            <person name="Dockter R.B."/>
            <person name="Fauchery L."/>
            <person name="Guy J."/>
            <person name="Iotti M."/>
            <person name="Le Tacon F."/>
            <person name="Lindquist E.A."/>
            <person name="Lipzen A."/>
            <person name="Malagnac F."/>
            <person name="Mello A."/>
            <person name="Molinier V."/>
            <person name="Miyauchi S."/>
            <person name="Poulain J."/>
            <person name="Riccioni C."/>
            <person name="Rubini A."/>
            <person name="Sitrit Y."/>
            <person name="Splivallo R."/>
            <person name="Traeger S."/>
            <person name="Wang M."/>
            <person name="Zifcakova L."/>
            <person name="Wipf D."/>
            <person name="Zambonelli A."/>
            <person name="Paolocci F."/>
            <person name="Nowrousian M."/>
            <person name="Ottonello S."/>
            <person name="Baldrian P."/>
            <person name="Spatafora J.W."/>
            <person name="Henrissat B."/>
            <person name="Nagy L.G."/>
            <person name="Aury J.M."/>
            <person name="Wincker P."/>
            <person name="Grigoriev I.V."/>
            <person name="Bonfante P."/>
            <person name="Martin F.M."/>
        </authorList>
    </citation>
    <scope>NUCLEOTIDE SEQUENCE [LARGE SCALE GENOMIC DNA]</scope>
    <source>
        <strain evidence="3 4">RN42</strain>
    </source>
</reference>
<evidence type="ECO:0000313" key="4">
    <source>
        <dbReference type="Proteomes" id="UP000275078"/>
    </source>
</evidence>
<feature type="compositionally biased region" description="Low complexity" evidence="1">
    <location>
        <begin position="19"/>
        <end position="37"/>
    </location>
</feature>
<protein>
    <submittedName>
        <fullName evidence="3">DUF1746-domain-containing protein</fullName>
    </submittedName>
</protein>
<name>A0A3N4I9P8_ASCIM</name>
<dbReference type="GO" id="GO:0044695">
    <property type="term" value="C:Dsc E3 ubiquitin ligase complex"/>
    <property type="evidence" value="ECO:0007669"/>
    <property type="project" value="InterPro"/>
</dbReference>
<dbReference type="Proteomes" id="UP000275078">
    <property type="component" value="Unassembled WGS sequence"/>
</dbReference>
<dbReference type="AlphaFoldDB" id="A0A3N4I9P8"/>
<sequence length="378" mass="40700">MNNDHSTADPRPSPRNPHRSNPSRTRPTPTAAPNTRPLFSFLSRSTPRARRPSVSSDSSDSDSTPDQPTPNASSAPPPTQGPAPPNTQQTITSNIDTLASGLLANATATTAGGRAAVSRDILNAAKTVRSEKIRFLKDLLRNLDALVYAHLSYLYYLDNSLLLFLFRGSMVQLSFLTPKPAVLPPVPLHRLVLISIIGSAALCFLIHTLSDAPSAGEASGGYLHGGILIDFIGQATPISRVRLALLDTFVMFLQLIMLSTTLSLRSLTHKKVRRQDLDSEERGVHRDSLDLESGTSGLGPGATAAAAATGESPTNSETSDTTDEESPLFNSEPPAEELDNLYEAYAGELVVAEVRLVEMCKNLWFGPREELRLRPGTV</sequence>
<evidence type="ECO:0000256" key="1">
    <source>
        <dbReference type="SAM" id="MobiDB-lite"/>
    </source>
</evidence>
<dbReference type="PANTHER" id="PTHR39405:SF1">
    <property type="entry name" value="DSC E3 UBIQUITIN LIGASE COMPLEX SUBUNIT 4"/>
    <property type="match status" value="1"/>
</dbReference>
<feature type="region of interest" description="Disordered" evidence="1">
    <location>
        <begin position="1"/>
        <end position="91"/>
    </location>
</feature>
<organism evidence="3 4">
    <name type="scientific">Ascobolus immersus RN42</name>
    <dbReference type="NCBI Taxonomy" id="1160509"/>
    <lineage>
        <taxon>Eukaryota</taxon>
        <taxon>Fungi</taxon>
        <taxon>Dikarya</taxon>
        <taxon>Ascomycota</taxon>
        <taxon>Pezizomycotina</taxon>
        <taxon>Pezizomycetes</taxon>
        <taxon>Pezizales</taxon>
        <taxon>Ascobolaceae</taxon>
        <taxon>Ascobolus</taxon>
    </lineage>
</organism>
<feature type="compositionally biased region" description="Low complexity" evidence="1">
    <location>
        <begin position="301"/>
        <end position="319"/>
    </location>
</feature>
<feature type="domain" description="DUF1746" evidence="2">
    <location>
        <begin position="142"/>
        <end position="257"/>
    </location>
</feature>
<dbReference type="InterPro" id="IPR013715">
    <property type="entry name" value="DUF1746"/>
</dbReference>
<keyword evidence="4" id="KW-1185">Reference proteome</keyword>
<dbReference type="InterPro" id="IPR038967">
    <property type="entry name" value="Dsc4-like"/>
</dbReference>
<dbReference type="Pfam" id="PF08508">
    <property type="entry name" value="DUF1746"/>
    <property type="match status" value="1"/>
</dbReference>
<feature type="region of interest" description="Disordered" evidence="1">
    <location>
        <begin position="275"/>
        <end position="334"/>
    </location>
</feature>
<proteinExistence type="predicted"/>
<dbReference type="GO" id="GO:0005783">
    <property type="term" value="C:endoplasmic reticulum"/>
    <property type="evidence" value="ECO:0007669"/>
    <property type="project" value="TreeGrafter"/>
</dbReference>
<feature type="compositionally biased region" description="Low complexity" evidence="1">
    <location>
        <begin position="52"/>
        <end position="74"/>
    </location>
</feature>
<feature type="compositionally biased region" description="Basic and acidic residues" evidence="1">
    <location>
        <begin position="275"/>
        <end position="289"/>
    </location>
</feature>
<dbReference type="EMBL" id="ML119680">
    <property type="protein sequence ID" value="RPA81398.1"/>
    <property type="molecule type" value="Genomic_DNA"/>
</dbReference>
<dbReference type="PANTHER" id="PTHR39405">
    <property type="entry name" value="DSC E3 UBIQUITIN LIGASE COMPLEX SUBUNIT 4"/>
    <property type="match status" value="1"/>
</dbReference>